<evidence type="ECO:0000313" key="2">
    <source>
        <dbReference type="Proteomes" id="UP000031830"/>
    </source>
</evidence>
<proteinExistence type="predicted"/>
<evidence type="ECO:0000313" key="1">
    <source>
        <dbReference type="EMBL" id="AJI54148.1"/>
    </source>
</evidence>
<gene>
    <name evidence="1" type="ORF">LA55_596</name>
</gene>
<dbReference type="EMBL" id="CP009440">
    <property type="protein sequence ID" value="AJI54148.1"/>
    <property type="molecule type" value="Genomic_DNA"/>
</dbReference>
<dbReference type="RefSeq" id="WP_044525824.1">
    <property type="nucleotide sequence ID" value="NZ_CP009440.1"/>
</dbReference>
<dbReference type="Proteomes" id="UP000031830">
    <property type="component" value="Chromosome"/>
</dbReference>
<accession>A0A0B6D915</accession>
<dbReference type="AlphaFoldDB" id="A0A0B6D915"/>
<dbReference type="KEGG" id="fpz:LA55_596"/>
<organism evidence="1 2">
    <name type="scientific">Francisella philomiragia</name>
    <dbReference type="NCBI Taxonomy" id="28110"/>
    <lineage>
        <taxon>Bacteria</taxon>
        <taxon>Pseudomonadati</taxon>
        <taxon>Pseudomonadota</taxon>
        <taxon>Gammaproteobacteria</taxon>
        <taxon>Thiotrichales</taxon>
        <taxon>Francisellaceae</taxon>
        <taxon>Francisella</taxon>
    </lineage>
</organism>
<protein>
    <submittedName>
        <fullName evidence="1">Uncharacterized protein</fullName>
    </submittedName>
</protein>
<name>A0A0B6D915_9GAMM</name>
<reference evidence="1 2" key="1">
    <citation type="journal article" date="2015" name="Genome Announc.">
        <title>Genome sequencing of 18 francisella strains to aid in assay development and testing.</title>
        <authorList>
            <person name="Johnson S.L."/>
            <person name="Daligault H.E."/>
            <person name="Davenport K.W."/>
            <person name="Coyne S.R."/>
            <person name="Frey K.G."/>
            <person name="Koroleva G.I."/>
            <person name="Broomall S.M."/>
            <person name="Bishop-Lilly K.A."/>
            <person name="Bruce D.C."/>
            <person name="Chertkov O."/>
            <person name="Freitas T."/>
            <person name="Jaissle J."/>
            <person name="Ladner J.T."/>
            <person name="Rosenzweig C.N."/>
            <person name="Gibbons H.S."/>
            <person name="Palacios G.F."/>
            <person name="Redden C.L."/>
            <person name="Xu Y."/>
            <person name="Minogue T.D."/>
            <person name="Chain P.S."/>
        </authorList>
    </citation>
    <scope>NUCLEOTIDE SEQUENCE [LARGE SCALE GENOMIC DNA]</scope>
    <source>
        <strain evidence="1 2">GA01-2794</strain>
    </source>
</reference>
<dbReference type="OrthoDB" id="5605606at2"/>
<sequence>MTKLLLSVITILISLSISFSAEKDYMGMSNDQVKNSIQTMQIYDASLIYPYPTWFSTGLIGDVYRSQKGISFLYEQIPTGQSFDDWKEIYTISGLYDKENKLSISQYANYVLSGFVKSCGKNIKILNTAKTESSSMSILLCGSLSDKNIKAYNNNPGEVAIFKFIKFKNTIIQIGQEWKTKSFDATSINQADFLENTYKYVNSKEAFSTAFKEIHKNVSVTQAISKPY</sequence>